<evidence type="ECO:0000256" key="3">
    <source>
        <dbReference type="ARBA" id="ARBA00022837"/>
    </source>
</evidence>
<comment type="caution">
    <text evidence="4">The sequence shown here is derived from an EMBL/GenBank/DDBJ whole genome shotgun (WGS) entry which is preliminary data.</text>
</comment>
<sequence>MSITIQNTHLAVRIHEKGAELYSIHHRQHNLEYMWSGDPAFWGKTSPVLFPIVGTLKDNTYYYHDKAYTLTRHGFARDHVFAVEEHTSDSVVFLLRSNDEMLARYPFPFELRVRYVLLEDALQVAYTVTNTGAAPMYFSLGAHPAFRAPLVDGTQYEDHYLAFTLTEDSPRWPISAQGLIETTPQPFLQNTNRVTLQHALFKNDAIVLKDLRSDVISLRCDKHPHGLDFTYTDFPYMGLWAAPGADFVCIEPWCGIADSVSHNQQLTAKEGIEQLEAGLQWSRRWTARFY</sequence>
<dbReference type="InterPro" id="IPR037481">
    <property type="entry name" value="LacX"/>
</dbReference>
<dbReference type="RefSeq" id="WP_254092739.1">
    <property type="nucleotide sequence ID" value="NZ_JAHESC010000042.1"/>
</dbReference>
<dbReference type="GO" id="GO:0030246">
    <property type="term" value="F:carbohydrate binding"/>
    <property type="evidence" value="ECO:0007669"/>
    <property type="project" value="InterPro"/>
</dbReference>
<organism evidence="4 5">
    <name type="scientific">Dawidia soli</name>
    <dbReference type="NCBI Taxonomy" id="2782352"/>
    <lineage>
        <taxon>Bacteria</taxon>
        <taxon>Pseudomonadati</taxon>
        <taxon>Bacteroidota</taxon>
        <taxon>Cytophagia</taxon>
        <taxon>Cytophagales</taxon>
        <taxon>Chryseotaleaceae</taxon>
        <taxon>Dawidia</taxon>
    </lineage>
</organism>
<dbReference type="InterPro" id="IPR014718">
    <property type="entry name" value="GH-type_carb-bd"/>
</dbReference>
<evidence type="ECO:0000256" key="1">
    <source>
        <dbReference type="ARBA" id="ARBA00001913"/>
    </source>
</evidence>
<gene>
    <name evidence="4" type="ORF">KK078_23345</name>
</gene>
<dbReference type="PANTHER" id="PTHR11122:SF13">
    <property type="entry name" value="GLUCOSE-6-PHOSPHATE 1-EPIMERASE"/>
    <property type="match status" value="1"/>
</dbReference>
<keyword evidence="5" id="KW-1185">Reference proteome</keyword>
<name>A0AAP2DD19_9BACT</name>
<comment type="cofactor">
    <cofactor evidence="1">
        <name>Ca(2+)</name>
        <dbReference type="ChEBI" id="CHEBI:29108"/>
    </cofactor>
</comment>
<dbReference type="CDD" id="cd09024">
    <property type="entry name" value="Aldose_epim_lacX"/>
    <property type="match status" value="1"/>
</dbReference>
<dbReference type="Proteomes" id="UP001319180">
    <property type="component" value="Unassembled WGS sequence"/>
</dbReference>
<dbReference type="InterPro" id="IPR011013">
    <property type="entry name" value="Gal_mutarotase_sf_dom"/>
</dbReference>
<reference evidence="4 5" key="1">
    <citation type="submission" date="2021-05" db="EMBL/GenBank/DDBJ databases">
        <title>A Polyphasic approach of four new species of the genus Ohtaekwangia: Ohtaekwangia histidinii sp. nov., Ohtaekwangia cretensis sp. nov., Ohtaekwangia indiensis sp. nov., Ohtaekwangia reichenbachii sp. nov. from diverse environment.</title>
        <authorList>
            <person name="Octaviana S."/>
        </authorList>
    </citation>
    <scope>NUCLEOTIDE SEQUENCE [LARGE SCALE GENOMIC DNA]</scope>
    <source>
        <strain evidence="4 5">PWU37</strain>
    </source>
</reference>
<dbReference type="Gene3D" id="2.70.98.10">
    <property type="match status" value="1"/>
</dbReference>
<evidence type="ECO:0000313" key="4">
    <source>
        <dbReference type="EMBL" id="MBT1689518.1"/>
    </source>
</evidence>
<evidence type="ECO:0000313" key="5">
    <source>
        <dbReference type="Proteomes" id="UP001319180"/>
    </source>
</evidence>
<accession>A0AAP2DD19</accession>
<keyword evidence="3" id="KW-0106">Calcium</keyword>
<comment type="subunit">
    <text evidence="2">Monomer.</text>
</comment>
<dbReference type="InterPro" id="IPR008183">
    <property type="entry name" value="Aldose_1/G6P_1-epimerase"/>
</dbReference>
<dbReference type="PANTHER" id="PTHR11122">
    <property type="entry name" value="APOSPORY-ASSOCIATED PROTEIN C-RELATED"/>
    <property type="match status" value="1"/>
</dbReference>
<dbReference type="GO" id="GO:0005975">
    <property type="term" value="P:carbohydrate metabolic process"/>
    <property type="evidence" value="ECO:0007669"/>
    <property type="project" value="InterPro"/>
</dbReference>
<dbReference type="Pfam" id="PF01263">
    <property type="entry name" value="Aldose_epim"/>
    <property type="match status" value="1"/>
</dbReference>
<dbReference type="GO" id="GO:0016853">
    <property type="term" value="F:isomerase activity"/>
    <property type="evidence" value="ECO:0007669"/>
    <property type="project" value="InterPro"/>
</dbReference>
<evidence type="ECO:0000256" key="2">
    <source>
        <dbReference type="ARBA" id="ARBA00011245"/>
    </source>
</evidence>
<dbReference type="EMBL" id="JAHESC010000042">
    <property type="protein sequence ID" value="MBT1689518.1"/>
    <property type="molecule type" value="Genomic_DNA"/>
</dbReference>
<proteinExistence type="predicted"/>
<protein>
    <submittedName>
        <fullName evidence="4">Aldose 1-epimerase family protein</fullName>
    </submittedName>
</protein>
<dbReference type="AlphaFoldDB" id="A0AAP2DD19"/>
<dbReference type="SUPFAM" id="SSF74650">
    <property type="entry name" value="Galactose mutarotase-like"/>
    <property type="match status" value="1"/>
</dbReference>